<evidence type="ECO:0000256" key="1">
    <source>
        <dbReference type="SAM" id="MobiDB-lite"/>
    </source>
</evidence>
<organism evidence="3 4">
    <name type="scientific">Hirundo rustica rustica</name>
    <dbReference type="NCBI Taxonomy" id="333673"/>
    <lineage>
        <taxon>Eukaryota</taxon>
        <taxon>Metazoa</taxon>
        <taxon>Chordata</taxon>
        <taxon>Craniata</taxon>
        <taxon>Vertebrata</taxon>
        <taxon>Euteleostomi</taxon>
        <taxon>Archelosauria</taxon>
        <taxon>Archosauria</taxon>
        <taxon>Dinosauria</taxon>
        <taxon>Saurischia</taxon>
        <taxon>Theropoda</taxon>
        <taxon>Coelurosauria</taxon>
        <taxon>Aves</taxon>
        <taxon>Neognathae</taxon>
        <taxon>Neoaves</taxon>
        <taxon>Telluraves</taxon>
        <taxon>Australaves</taxon>
        <taxon>Passeriformes</taxon>
        <taxon>Sylvioidea</taxon>
        <taxon>Hirundinidae</taxon>
        <taxon>Hirundo</taxon>
    </lineage>
</organism>
<protein>
    <submittedName>
        <fullName evidence="3">Uncharacterized protein</fullName>
    </submittedName>
</protein>
<accession>A0A3M0JYN1</accession>
<comment type="caution">
    <text evidence="3">The sequence shown here is derived from an EMBL/GenBank/DDBJ whole genome shotgun (WGS) entry which is preliminary data.</text>
</comment>
<proteinExistence type="predicted"/>
<evidence type="ECO:0000313" key="4">
    <source>
        <dbReference type="Proteomes" id="UP000269221"/>
    </source>
</evidence>
<sequence length="134" mass="14687">MGEGRRTGVPFTLCPPAAESSRSDLDREKCRALRGMYHPIRMGMLMALLASAHNFQRGSGKGPASESDGASPPAFPHSAEEGASKQQPLKRRDSKKLFCDQDSNRLQDIHLHLLVFVLLTTLTLTLSLLSNKIT</sequence>
<reference evidence="3 4" key="1">
    <citation type="submission" date="2018-07" db="EMBL/GenBank/DDBJ databases">
        <title>A high quality draft genome assembly of the barn swallow (H. rustica rustica).</title>
        <authorList>
            <person name="Formenti G."/>
            <person name="Chiara M."/>
            <person name="Poveda L."/>
            <person name="Francoijs K.-J."/>
            <person name="Bonisoli-Alquati A."/>
            <person name="Canova L."/>
            <person name="Gianfranceschi L."/>
            <person name="Horner D.S."/>
            <person name="Saino N."/>
        </authorList>
    </citation>
    <scope>NUCLEOTIDE SEQUENCE [LARGE SCALE GENOMIC DNA]</scope>
    <source>
        <strain evidence="3">Chelidonia</strain>
        <tissue evidence="3">Blood</tissue>
    </source>
</reference>
<dbReference type="AlphaFoldDB" id="A0A3M0JYN1"/>
<gene>
    <name evidence="3" type="ORF">DUI87_23456</name>
</gene>
<keyword evidence="2" id="KW-0812">Transmembrane</keyword>
<feature type="transmembrane region" description="Helical" evidence="2">
    <location>
        <begin position="109"/>
        <end position="129"/>
    </location>
</feature>
<dbReference type="EMBL" id="QRBI01000145">
    <property type="protein sequence ID" value="RMC00047.1"/>
    <property type="molecule type" value="Genomic_DNA"/>
</dbReference>
<evidence type="ECO:0000313" key="3">
    <source>
        <dbReference type="EMBL" id="RMC00047.1"/>
    </source>
</evidence>
<keyword evidence="2" id="KW-0472">Membrane</keyword>
<keyword evidence="2" id="KW-1133">Transmembrane helix</keyword>
<name>A0A3M0JYN1_HIRRU</name>
<feature type="region of interest" description="Disordered" evidence="1">
    <location>
        <begin position="1"/>
        <end position="26"/>
    </location>
</feature>
<feature type="region of interest" description="Disordered" evidence="1">
    <location>
        <begin position="56"/>
        <end position="96"/>
    </location>
</feature>
<keyword evidence="4" id="KW-1185">Reference proteome</keyword>
<evidence type="ECO:0000256" key="2">
    <source>
        <dbReference type="SAM" id="Phobius"/>
    </source>
</evidence>
<dbReference type="Proteomes" id="UP000269221">
    <property type="component" value="Unassembled WGS sequence"/>
</dbReference>